<evidence type="ECO:0000313" key="1">
    <source>
        <dbReference type="EMBL" id="CAJ0605442.1"/>
    </source>
</evidence>
<organism evidence="1 2">
    <name type="scientific">Cylicocyclus nassatus</name>
    <name type="common">Nematode worm</name>
    <dbReference type="NCBI Taxonomy" id="53992"/>
    <lineage>
        <taxon>Eukaryota</taxon>
        <taxon>Metazoa</taxon>
        <taxon>Ecdysozoa</taxon>
        <taxon>Nematoda</taxon>
        <taxon>Chromadorea</taxon>
        <taxon>Rhabditida</taxon>
        <taxon>Rhabditina</taxon>
        <taxon>Rhabditomorpha</taxon>
        <taxon>Strongyloidea</taxon>
        <taxon>Strongylidae</taxon>
        <taxon>Cylicocyclus</taxon>
    </lineage>
</organism>
<reference evidence="1" key="1">
    <citation type="submission" date="2023-07" db="EMBL/GenBank/DDBJ databases">
        <authorList>
            <consortium name="CYATHOMIX"/>
        </authorList>
    </citation>
    <scope>NUCLEOTIDE SEQUENCE</scope>
    <source>
        <strain evidence="1">N/A</strain>
    </source>
</reference>
<evidence type="ECO:0000313" key="2">
    <source>
        <dbReference type="Proteomes" id="UP001176961"/>
    </source>
</evidence>
<keyword evidence="2" id="KW-1185">Reference proteome</keyword>
<protein>
    <submittedName>
        <fullName evidence="1">Uncharacterized protein</fullName>
    </submittedName>
</protein>
<comment type="caution">
    <text evidence="1">The sequence shown here is derived from an EMBL/GenBank/DDBJ whole genome shotgun (WGS) entry which is preliminary data.</text>
</comment>
<dbReference type="AlphaFoldDB" id="A0AA36H834"/>
<name>A0AA36H834_CYLNA</name>
<accession>A0AA36H834</accession>
<dbReference type="Proteomes" id="UP001176961">
    <property type="component" value="Unassembled WGS sequence"/>
</dbReference>
<proteinExistence type="predicted"/>
<sequence>MNSLYRRRQSLSYIWKTAWISAPASHRPAPRLRACRLGALPTNSIDTARCIGIFIRFLRKFSGRPSVTTRGIDLANNYSIYQMRVIID</sequence>
<gene>
    <name evidence="1" type="ORF">CYNAS_LOCUS17425</name>
</gene>
<dbReference type="EMBL" id="CATQJL010000316">
    <property type="protein sequence ID" value="CAJ0605442.1"/>
    <property type="molecule type" value="Genomic_DNA"/>
</dbReference>